<name>A0A0F9FI56_9ZZZZ</name>
<proteinExistence type="predicted"/>
<dbReference type="AlphaFoldDB" id="A0A0F9FI56"/>
<organism evidence="2">
    <name type="scientific">marine sediment metagenome</name>
    <dbReference type="NCBI Taxonomy" id="412755"/>
    <lineage>
        <taxon>unclassified sequences</taxon>
        <taxon>metagenomes</taxon>
        <taxon>ecological metagenomes</taxon>
    </lineage>
</organism>
<protein>
    <submittedName>
        <fullName evidence="2">Uncharacterized protein</fullName>
    </submittedName>
</protein>
<keyword evidence="1" id="KW-1133">Transmembrane helix</keyword>
<evidence type="ECO:0000313" key="2">
    <source>
        <dbReference type="EMBL" id="KKL78161.1"/>
    </source>
</evidence>
<keyword evidence="1" id="KW-0472">Membrane</keyword>
<sequence>MNFIKAIGLLNLSTTLPIMISLFITVIVVRGYQSKRKWGSKKLKP</sequence>
<dbReference type="EMBL" id="LAZR01023542">
    <property type="protein sequence ID" value="KKL78161.1"/>
    <property type="molecule type" value="Genomic_DNA"/>
</dbReference>
<feature type="transmembrane region" description="Helical" evidence="1">
    <location>
        <begin position="6"/>
        <end position="32"/>
    </location>
</feature>
<comment type="caution">
    <text evidence="2">The sequence shown here is derived from an EMBL/GenBank/DDBJ whole genome shotgun (WGS) entry which is preliminary data.</text>
</comment>
<accession>A0A0F9FI56</accession>
<keyword evidence="1" id="KW-0812">Transmembrane</keyword>
<gene>
    <name evidence="2" type="ORF">LCGC14_2027610</name>
</gene>
<reference evidence="2" key="1">
    <citation type="journal article" date="2015" name="Nature">
        <title>Complex archaea that bridge the gap between prokaryotes and eukaryotes.</title>
        <authorList>
            <person name="Spang A."/>
            <person name="Saw J.H."/>
            <person name="Jorgensen S.L."/>
            <person name="Zaremba-Niedzwiedzka K."/>
            <person name="Martijn J."/>
            <person name="Lind A.E."/>
            <person name="van Eijk R."/>
            <person name="Schleper C."/>
            <person name="Guy L."/>
            <person name="Ettema T.J."/>
        </authorList>
    </citation>
    <scope>NUCLEOTIDE SEQUENCE</scope>
</reference>
<evidence type="ECO:0000256" key="1">
    <source>
        <dbReference type="SAM" id="Phobius"/>
    </source>
</evidence>